<accession>A0ABR1V7Y0</accession>
<comment type="caution">
    <text evidence="1">The sequence shown here is derived from an EMBL/GenBank/DDBJ whole genome shotgun (WGS) entry which is preliminary data.</text>
</comment>
<proteinExistence type="predicted"/>
<evidence type="ECO:0000313" key="1">
    <source>
        <dbReference type="EMBL" id="KAK8067287.1"/>
    </source>
</evidence>
<sequence>MWWYQMGAAKATGRRRVKWARAANHGCMLVLANQARTNNNKPKDWGTYQVLGFYTFSPNILPNRKMTFITARDDVSDAYPSPFGGKATATPATSLFDGEGDCVHSPTIIGDKTYDGNHLPSVPWPGNTYIISEKASGRPVVCDKNGQVFLEDPAASMATPTLNSRWNCVESNNHMGFQNPETGCYLGHDNKDGMQARIKVMNDWEHIIARPHPQGGYQLLSKVWWHTLKLIMVGEVGKSLFLALALFEHK</sequence>
<dbReference type="PANTHER" id="PTHR39697:SF1">
    <property type="entry name" value="RICIN B LECTIN DOMAIN-CONTAINING PROTEIN"/>
    <property type="match status" value="1"/>
</dbReference>
<dbReference type="RefSeq" id="XP_066664040.1">
    <property type="nucleotide sequence ID" value="XM_066818348.1"/>
</dbReference>
<evidence type="ECO:0000313" key="2">
    <source>
        <dbReference type="Proteomes" id="UP001433268"/>
    </source>
</evidence>
<keyword evidence="2" id="KW-1185">Reference proteome</keyword>
<dbReference type="GeneID" id="92051408"/>
<reference evidence="1 2" key="1">
    <citation type="submission" date="2023-01" db="EMBL/GenBank/DDBJ databases">
        <title>Analysis of 21 Apiospora genomes using comparative genomics revels a genus with tremendous synthesis potential of carbohydrate active enzymes and secondary metabolites.</title>
        <authorList>
            <person name="Sorensen T."/>
        </authorList>
    </citation>
    <scope>NUCLEOTIDE SEQUENCE [LARGE SCALE GENOMIC DNA]</scope>
    <source>
        <strain evidence="1 2">CBS 114990</strain>
    </source>
</reference>
<organism evidence="1 2">
    <name type="scientific">Apiospora hydei</name>
    <dbReference type="NCBI Taxonomy" id="1337664"/>
    <lineage>
        <taxon>Eukaryota</taxon>
        <taxon>Fungi</taxon>
        <taxon>Dikarya</taxon>
        <taxon>Ascomycota</taxon>
        <taxon>Pezizomycotina</taxon>
        <taxon>Sordariomycetes</taxon>
        <taxon>Xylariomycetidae</taxon>
        <taxon>Amphisphaeriales</taxon>
        <taxon>Apiosporaceae</taxon>
        <taxon>Apiospora</taxon>
    </lineage>
</organism>
<dbReference type="PANTHER" id="PTHR39697">
    <property type="entry name" value="RICIN B LECTIN DOMAIN-CONTAINING PROTEIN-RELATED"/>
    <property type="match status" value="1"/>
</dbReference>
<dbReference type="EMBL" id="JAQQWN010000009">
    <property type="protein sequence ID" value="KAK8067287.1"/>
    <property type="molecule type" value="Genomic_DNA"/>
</dbReference>
<protein>
    <submittedName>
        <fullName evidence="1">Dynamin family</fullName>
    </submittedName>
</protein>
<name>A0ABR1V7Y0_9PEZI</name>
<gene>
    <name evidence="1" type="ORF">PG997_014034</name>
</gene>
<dbReference type="Proteomes" id="UP001433268">
    <property type="component" value="Unassembled WGS sequence"/>
</dbReference>